<proteinExistence type="predicted"/>
<evidence type="ECO:0008006" key="3">
    <source>
        <dbReference type="Google" id="ProtNLM"/>
    </source>
</evidence>
<name>A0ABY3NPU8_9GAMM</name>
<organism evidence="1 2">
    <name type="scientific">Xenorhabdus doucetiae</name>
    <dbReference type="NCBI Taxonomy" id="351671"/>
    <lineage>
        <taxon>Bacteria</taxon>
        <taxon>Pseudomonadati</taxon>
        <taxon>Pseudomonadota</taxon>
        <taxon>Gammaproteobacteria</taxon>
        <taxon>Enterobacterales</taxon>
        <taxon>Morganellaceae</taxon>
        <taxon>Xenorhabdus</taxon>
    </lineage>
</organism>
<accession>A0ABY3NPU8</accession>
<comment type="caution">
    <text evidence="1">The sequence shown here is derived from an EMBL/GenBank/DDBJ whole genome shotgun (WGS) entry which is preliminary data.</text>
</comment>
<protein>
    <recommendedName>
        <fullName evidence="3">Transposase</fullName>
    </recommendedName>
</protein>
<reference evidence="1 2" key="1">
    <citation type="submission" date="2019-07" db="EMBL/GenBank/DDBJ databases">
        <title>Genomic Encyclopedia of Type Strains, Phase I: the one thousand microbial genomes (KMG-I) project.</title>
        <authorList>
            <person name="Kyrpides N."/>
        </authorList>
    </citation>
    <scope>NUCLEOTIDE SEQUENCE [LARGE SCALE GENOMIC DNA]</scope>
    <source>
        <strain evidence="1 2">DSM 17909</strain>
    </source>
</reference>
<dbReference type="EMBL" id="VNHN01000042">
    <property type="protein sequence ID" value="TYP02858.1"/>
    <property type="molecule type" value="Genomic_DNA"/>
</dbReference>
<dbReference type="Proteomes" id="UP000324170">
    <property type="component" value="Unassembled WGS sequence"/>
</dbReference>
<gene>
    <name evidence="1" type="ORF">LY16_02445</name>
</gene>
<keyword evidence="2" id="KW-1185">Reference proteome</keyword>
<evidence type="ECO:0000313" key="1">
    <source>
        <dbReference type="EMBL" id="TYP02858.1"/>
    </source>
</evidence>
<evidence type="ECO:0000313" key="2">
    <source>
        <dbReference type="Proteomes" id="UP000324170"/>
    </source>
</evidence>
<sequence length="40" mass="4676">MTIAAIHQMIGRKRTIGEHDRKDKQVLIINAYKSNNILRK</sequence>